<protein>
    <submittedName>
        <fullName evidence="2">Uncharacterized protein</fullName>
    </submittedName>
</protein>
<keyword evidence="3" id="KW-1185">Reference proteome</keyword>
<gene>
    <name evidence="2" type="ORF">CFAM422_010731</name>
</gene>
<dbReference type="EMBL" id="QLNT01000021">
    <property type="protein sequence ID" value="KAF3062614.1"/>
    <property type="molecule type" value="Genomic_DNA"/>
</dbReference>
<evidence type="ECO:0000256" key="1">
    <source>
        <dbReference type="SAM" id="MobiDB-lite"/>
    </source>
</evidence>
<dbReference type="Proteomes" id="UP000801864">
    <property type="component" value="Unassembled WGS sequence"/>
</dbReference>
<reference evidence="2 3" key="1">
    <citation type="submission" date="2018-06" db="EMBL/GenBank/DDBJ databases">
        <title>Genome analysis of cellulolytic fungus Trichoderma lentiforme CFAM-422.</title>
        <authorList>
            <person name="Steindorff A.S."/>
            <person name="Formighieri E.F."/>
            <person name="Midorikawa G.E.O."/>
            <person name="Tamietti M.S."/>
            <person name="Ramos E.Z."/>
            <person name="Silva A.S."/>
            <person name="Bon E.P.S."/>
            <person name="Mendes T.D."/>
            <person name="Damaso M.C.T."/>
            <person name="Favaro L.C.L."/>
        </authorList>
    </citation>
    <scope>NUCLEOTIDE SEQUENCE [LARGE SCALE GENOMIC DNA]</scope>
    <source>
        <strain evidence="2 3">CFAM-422</strain>
    </source>
</reference>
<comment type="caution">
    <text evidence="2">The sequence shown here is derived from an EMBL/GenBank/DDBJ whole genome shotgun (WGS) entry which is preliminary data.</text>
</comment>
<dbReference type="AlphaFoldDB" id="A0A9P5C827"/>
<proteinExistence type="predicted"/>
<evidence type="ECO:0000313" key="2">
    <source>
        <dbReference type="EMBL" id="KAF3062614.1"/>
    </source>
</evidence>
<evidence type="ECO:0000313" key="3">
    <source>
        <dbReference type="Proteomes" id="UP000801864"/>
    </source>
</evidence>
<accession>A0A9P5C827</accession>
<sequence length="113" mass="12084">MTPAVSLGQGSSRSRPHVQGTSGLMGAEKEARSGLCGIVAETFEAPIWYLYLGSTGNRQTAPEPVRRASGGALQRASRVGFGAQQLEESACVIRRRAAGLWSHRVPSTSTNWR</sequence>
<name>A0A9P5C827_9HYPO</name>
<feature type="region of interest" description="Disordered" evidence="1">
    <location>
        <begin position="1"/>
        <end position="26"/>
    </location>
</feature>
<organism evidence="2 3">
    <name type="scientific">Trichoderma lentiforme</name>
    <dbReference type="NCBI Taxonomy" id="1567552"/>
    <lineage>
        <taxon>Eukaryota</taxon>
        <taxon>Fungi</taxon>
        <taxon>Dikarya</taxon>
        <taxon>Ascomycota</taxon>
        <taxon>Pezizomycotina</taxon>
        <taxon>Sordariomycetes</taxon>
        <taxon>Hypocreomycetidae</taxon>
        <taxon>Hypocreales</taxon>
        <taxon>Hypocreaceae</taxon>
        <taxon>Trichoderma</taxon>
    </lineage>
</organism>